<keyword evidence="3" id="KW-1185">Reference proteome</keyword>
<feature type="compositionally biased region" description="Basic and acidic residues" evidence="1">
    <location>
        <begin position="59"/>
        <end position="81"/>
    </location>
</feature>
<dbReference type="EMBL" id="JABLUU010000008">
    <property type="protein sequence ID" value="MBT0675485.1"/>
    <property type="molecule type" value="Genomic_DNA"/>
</dbReference>
<dbReference type="GeneID" id="79187841"/>
<sequence>MTTGPGIHHATGPSIPVVTGEATELAPQYSGRHAPAAQREKSSAIPLTDRGKPGIVPDPRGDGEHARARRDPDHGGSRTDRISMQPCHVARGDLSGRDAPNPADQPPGRAWRDTYRTGCSSRSTIT</sequence>
<feature type="region of interest" description="Disordered" evidence="1">
    <location>
        <begin position="1"/>
        <end position="126"/>
    </location>
</feature>
<reference evidence="2 3" key="1">
    <citation type="journal article" date="2021" name="Astrobiology">
        <title>Bacterial Cellulose Retains Robustness but Its Synthesis Declines After Exposure to a Mars-Like Environment Simulated Outside the International Space Station.</title>
        <authorList>
            <person name="Orlovska I."/>
            <person name="Podolich O."/>
            <person name="Kukharenko O."/>
            <person name="Zaets I."/>
            <person name="Reva O."/>
            <person name="Khirunenko L."/>
            <person name="Zmejkoski D."/>
            <person name="Rogalsky S."/>
            <person name="Barh D."/>
            <person name="Tiwari S."/>
            <person name="Kumavath R."/>
            <person name="Goes-Neto A."/>
            <person name="Azevedo V."/>
            <person name="Brenig B."/>
            <person name="Ghosh P."/>
            <person name="de Vera J.P."/>
            <person name="Kozyrovska N."/>
        </authorList>
    </citation>
    <scope>NUCLEOTIDE SEQUENCE [LARGE SCALE GENOMIC DNA]</scope>
    <source>
        <strain evidence="2 3">IMBG 311</strain>
    </source>
</reference>
<name>A0ABS5SPT7_9PROT</name>
<evidence type="ECO:0000313" key="3">
    <source>
        <dbReference type="Proteomes" id="UP001519538"/>
    </source>
</evidence>
<dbReference type="Proteomes" id="UP001519538">
    <property type="component" value="Unassembled WGS sequence"/>
</dbReference>
<protein>
    <submittedName>
        <fullName evidence="2">Uncharacterized protein</fullName>
    </submittedName>
</protein>
<feature type="compositionally biased region" description="Polar residues" evidence="1">
    <location>
        <begin position="117"/>
        <end position="126"/>
    </location>
</feature>
<organism evidence="2 3">
    <name type="scientific">Komagataeibacter oboediens</name>
    <dbReference type="NCBI Taxonomy" id="65958"/>
    <lineage>
        <taxon>Bacteria</taxon>
        <taxon>Pseudomonadati</taxon>
        <taxon>Pseudomonadota</taxon>
        <taxon>Alphaproteobacteria</taxon>
        <taxon>Acetobacterales</taxon>
        <taxon>Acetobacteraceae</taxon>
        <taxon>Komagataeibacter</taxon>
    </lineage>
</organism>
<evidence type="ECO:0000313" key="2">
    <source>
        <dbReference type="EMBL" id="MBT0675485.1"/>
    </source>
</evidence>
<accession>A0ABS5SPT7</accession>
<comment type="caution">
    <text evidence="2">The sequence shown here is derived from an EMBL/GenBank/DDBJ whole genome shotgun (WGS) entry which is preliminary data.</text>
</comment>
<proteinExistence type="predicted"/>
<gene>
    <name evidence="2" type="ORF">HNO79_08850</name>
</gene>
<evidence type="ECO:0000256" key="1">
    <source>
        <dbReference type="SAM" id="MobiDB-lite"/>
    </source>
</evidence>
<dbReference type="RefSeq" id="WP_214176806.1">
    <property type="nucleotide sequence ID" value="NZ_JABLUU010000008.1"/>
</dbReference>